<gene>
    <name evidence="1" type="ORF">VP01_143g4</name>
</gene>
<comment type="caution">
    <text evidence="1">The sequence shown here is derived from an EMBL/GenBank/DDBJ whole genome shotgun (WGS) entry which is preliminary data.</text>
</comment>
<protein>
    <submittedName>
        <fullName evidence="1">Uncharacterized protein</fullName>
    </submittedName>
</protein>
<evidence type="ECO:0000313" key="2">
    <source>
        <dbReference type="Proteomes" id="UP000037035"/>
    </source>
</evidence>
<accession>A0A0L6VKF7</accession>
<reference evidence="1 2" key="1">
    <citation type="submission" date="2015-08" db="EMBL/GenBank/DDBJ databases">
        <title>Next Generation Sequencing and Analysis of the Genome of Puccinia sorghi L Schw, the Causal Agent of Maize Common Rust.</title>
        <authorList>
            <person name="Rochi L."/>
            <person name="Burguener G."/>
            <person name="Darino M."/>
            <person name="Turjanski A."/>
            <person name="Kreff E."/>
            <person name="Dieguez M.J."/>
            <person name="Sacco F."/>
        </authorList>
    </citation>
    <scope>NUCLEOTIDE SEQUENCE [LARGE SCALE GENOMIC DNA]</scope>
    <source>
        <strain evidence="1 2">RO10H11247</strain>
    </source>
</reference>
<dbReference type="EMBL" id="LAVV01004888">
    <property type="protein sequence ID" value="KNZ61189.1"/>
    <property type="molecule type" value="Genomic_DNA"/>
</dbReference>
<evidence type="ECO:0000313" key="1">
    <source>
        <dbReference type="EMBL" id="KNZ61189.1"/>
    </source>
</evidence>
<dbReference type="AlphaFoldDB" id="A0A0L6VKF7"/>
<keyword evidence="2" id="KW-1185">Reference proteome</keyword>
<dbReference type="VEuPathDB" id="FungiDB:VP01_143g4"/>
<name>A0A0L6VKF7_9BASI</name>
<dbReference type="Proteomes" id="UP000037035">
    <property type="component" value="Unassembled WGS sequence"/>
</dbReference>
<proteinExistence type="predicted"/>
<feature type="non-terminal residue" evidence="1">
    <location>
        <position position="1"/>
    </location>
</feature>
<sequence>QQIVLQFTLRKLILAISKTLQECGKEQQLVDSPLTLLYHQCTFKIECSNKNKSDYLKFKNTVTSELLADPLAEKKGLAIGKLISIFLASFLSSISISQLVRQFFTLDLLMQNFPLSTLLYLEFNFTASDMVNPLDQTQERKPRLEAVK</sequence>
<organism evidence="1 2">
    <name type="scientific">Puccinia sorghi</name>
    <dbReference type="NCBI Taxonomy" id="27349"/>
    <lineage>
        <taxon>Eukaryota</taxon>
        <taxon>Fungi</taxon>
        <taxon>Dikarya</taxon>
        <taxon>Basidiomycota</taxon>
        <taxon>Pucciniomycotina</taxon>
        <taxon>Pucciniomycetes</taxon>
        <taxon>Pucciniales</taxon>
        <taxon>Pucciniaceae</taxon>
        <taxon>Puccinia</taxon>
    </lineage>
</organism>